<evidence type="ECO:0000313" key="2">
    <source>
        <dbReference type="EMBL" id="PLR95698.1"/>
    </source>
</evidence>
<comment type="caution">
    <text evidence="1">The sequence shown here is derived from an EMBL/GenBank/DDBJ whole genome shotgun (WGS) entry which is preliminary data.</text>
</comment>
<gene>
    <name evidence="1" type="ORF">CU635_12055</name>
    <name evidence="2" type="ORF">CVD25_14390</name>
</gene>
<accession>A0A2N5GLK9</accession>
<dbReference type="RefSeq" id="WP_101577614.1">
    <property type="nucleotide sequence ID" value="NZ_PGVA01000026.1"/>
</dbReference>
<dbReference type="OrthoDB" id="4986073at2"/>
<evidence type="ECO:0000313" key="4">
    <source>
        <dbReference type="Proteomes" id="UP000235114"/>
    </source>
</evidence>
<protein>
    <recommendedName>
        <fullName evidence="5">Transcriptional regulator</fullName>
    </recommendedName>
</protein>
<dbReference type="SUPFAM" id="SSF46785">
    <property type="entry name" value="Winged helix' DNA-binding domain"/>
    <property type="match status" value="1"/>
</dbReference>
<dbReference type="AlphaFoldDB" id="A0A2N5GLK9"/>
<organism evidence="1 3">
    <name type="scientific">Bacillus canaveralius</name>
    <dbReference type="NCBI Taxonomy" id="1403243"/>
    <lineage>
        <taxon>Bacteria</taxon>
        <taxon>Bacillati</taxon>
        <taxon>Bacillota</taxon>
        <taxon>Bacilli</taxon>
        <taxon>Bacillales</taxon>
        <taxon>Bacillaceae</taxon>
        <taxon>Bacillus</taxon>
    </lineage>
</organism>
<reference evidence="2 4" key="2">
    <citation type="submission" date="2017-12" db="EMBL/GenBank/DDBJ databases">
        <title>Comparative Functional Genomics of Dry Heat Resistant strains isolated from the Viking Spacecraft.</title>
        <authorList>
            <person name="Seuylemezian A."/>
            <person name="Cooper K."/>
            <person name="Vaishampayan P."/>
        </authorList>
    </citation>
    <scope>NUCLEOTIDE SEQUENCE [LARGE SCALE GENOMIC DNA]</scope>
    <source>
        <strain evidence="2 4">ATCC 29669</strain>
    </source>
</reference>
<dbReference type="InterPro" id="IPR036390">
    <property type="entry name" value="WH_DNA-bd_sf"/>
</dbReference>
<proteinExistence type="predicted"/>
<dbReference type="Proteomes" id="UP000234951">
    <property type="component" value="Unassembled WGS sequence"/>
</dbReference>
<reference evidence="1 3" key="1">
    <citation type="submission" date="2017-11" db="EMBL/GenBank/DDBJ databases">
        <title>Comparitive Functional Genomics of Dry Heat Resistant strains isolated from the Viking Spacecraft.</title>
        <authorList>
            <person name="Seuylemezian A."/>
            <person name="Cooper K."/>
            <person name="Vaishampayan P."/>
        </authorList>
    </citation>
    <scope>NUCLEOTIDE SEQUENCE [LARGE SCALE GENOMIC DNA]</scope>
    <source>
        <strain evidence="1 3">M4.6</strain>
    </source>
</reference>
<name>A0A2N5GLK9_9BACI</name>
<dbReference type="Proteomes" id="UP000235114">
    <property type="component" value="Unassembled WGS sequence"/>
</dbReference>
<evidence type="ECO:0000313" key="3">
    <source>
        <dbReference type="Proteomes" id="UP000234951"/>
    </source>
</evidence>
<dbReference type="EMBL" id="PGVD01000037">
    <property type="protein sequence ID" value="PLR95698.1"/>
    <property type="molecule type" value="Genomic_DNA"/>
</dbReference>
<evidence type="ECO:0008006" key="5">
    <source>
        <dbReference type="Google" id="ProtNLM"/>
    </source>
</evidence>
<keyword evidence="4" id="KW-1185">Reference proteome</keyword>
<evidence type="ECO:0000313" key="1">
    <source>
        <dbReference type="EMBL" id="PLR82527.1"/>
    </source>
</evidence>
<dbReference type="EMBL" id="PGVA01000026">
    <property type="protein sequence ID" value="PLR82527.1"/>
    <property type="molecule type" value="Genomic_DNA"/>
</dbReference>
<dbReference type="InterPro" id="IPR043128">
    <property type="entry name" value="Rev_trsase/Diguanyl_cyclase"/>
</dbReference>
<dbReference type="Gene3D" id="3.30.70.270">
    <property type="match status" value="1"/>
</dbReference>
<sequence length="433" mass="50336">MKIRVGVIGPNDSIEIVKNAAEEFEKIEIYPYPYVKVEETNQIILQNREHVDQWIFSGQAPYYYAFSNGLISEDEGSYPPLNGNSLYKTLLEAQIKEQKIFKRISLDTIQEHEIEAIHDSISPLEILPFPYTGYMPAQDIIDYHVNLYRKGEVDIAITCIQTVYASLNNLAIPCYRVIPDIPSIRLILQILKERGESFWYRKAQIAILGIEMFQSSSEEQFYSYKMKHQELELKRILLTYAELINGSFVQIGDEDFFIYTTRGELELQLKDHSLINLIKESHLHSRLNIRIGIGYGITALEAEQNARKAIQYARNQENPAVVLVDEDKKVTENVSMEQQLSYYVRQQGSDWEEKLKDAHISPTVISRIQSLSYHYKKNHITSQELAQWLKSTERNARRILSELERLKLVRICGEEQSGQKGRPRKIYELKLHS</sequence>